<keyword evidence="1" id="KW-0472">Membrane</keyword>
<evidence type="ECO:0000256" key="1">
    <source>
        <dbReference type="SAM" id="Phobius"/>
    </source>
</evidence>
<evidence type="ECO:0000313" key="3">
    <source>
        <dbReference type="Proteomes" id="UP000203507"/>
    </source>
</evidence>
<sequence>MYGGTYEIPVGNRSLQREKTCLAIGCVSVLILSSVVAIAAMIVLVSHLVPHNVPPTADDRVAGLITLTTLQTSTDIKSYGFSGSGKKEVPTIAIALDGYKNVCPLPWLSLTGGKCLYFNNEKTGYCEAHNGCIFTIGVLMGEDDLYLLNGFEWINGKSFWLKPLVENKCRQVAIQETGTHSIKTMSCTDLAYRVCISDPETIIRHRRAEYMNCTNHAAVSKTENPVIYQECPLGWQEIETKDKKQACFYFGDTPVSFHTAQTECVDMNGELFPGNSFKDPFLMPVYHFDVERTLIGHWVNSVGSSCRVFNYARGHYHLPLACNENAPYVCMKKLDNALSGRAKRIQITTKSVEEAIYYNSDQTTDTSHRIYEKIGIYVHSSKGQPLSSRTNVKTISPKEQNAAYNTEGNYKSSTLTTPQATAIFTAGDIPSPSLELPGDSRIHMLPCRPIQIGSVRACLIVVLEHPVTFSTAARKCSGMGGRLFPPYDISKVLNYSHFKGVMTDQELTKLFWFSRTENKCEILTKGLNSLETRIVPCTSRSFYMCDQTDTRERIDVAGSANKIGPSNKIQSNLSACPPNWISIEDGVGCLQFHDHRPLNFEMADRACISMGAILYKRNITFTRLSKWIDGNNVNKLLFQRPFWAGKSEHDCIKVMYTEAEDYYFKEPCDALGHYICYRRMTVLSASQPTKHNCAEPSNDFKVPCTFIPEIELTFHECERRCGQDQALLYEYTGILPIGTRGNFWIKEHRFAGNCVALQDGSIIPRPCTDRRRCVCVRSSV</sequence>
<keyword evidence="1" id="KW-0812">Transmembrane</keyword>
<dbReference type="CDD" id="cd00037">
    <property type="entry name" value="CLECT"/>
    <property type="match status" value="1"/>
</dbReference>
<accession>A0A1X9T5F2</accession>
<keyword evidence="1" id="KW-1133">Transmembrane helix</keyword>
<dbReference type="Proteomes" id="UP000203507">
    <property type="component" value="Segment"/>
</dbReference>
<keyword evidence="3" id="KW-1185">Reference proteome</keyword>
<dbReference type="GeneID" id="32878266"/>
<evidence type="ECO:0000313" key="2">
    <source>
        <dbReference type="EMBL" id="ARR28932.1"/>
    </source>
</evidence>
<proteinExistence type="predicted"/>
<dbReference type="RefSeq" id="YP_009362441.1">
    <property type="nucleotide sequence ID" value="NC_034618.1"/>
</dbReference>
<name>A0A1X9T5F2_9VIRU</name>
<keyword evidence="2" id="KW-0430">Lectin</keyword>
<dbReference type="InterPro" id="IPR016187">
    <property type="entry name" value="CTDL_fold"/>
</dbReference>
<feature type="transmembrane region" description="Helical" evidence="1">
    <location>
        <begin position="21"/>
        <end position="45"/>
    </location>
</feature>
<dbReference type="SUPFAM" id="SSF56436">
    <property type="entry name" value="C-type lectin-like"/>
    <property type="match status" value="3"/>
</dbReference>
<reference evidence="2" key="1">
    <citation type="journal article" date="2017" name="Vet. Pathol.">
        <title>Ranid Herpesvirus 3 and Proliferative Dermatitis in Free-Ranging Wild Common Frogs (Rana Temporaria).</title>
        <authorList>
            <person name="Origgi F.C."/>
            <person name="Schmidt B.R."/>
            <person name="Lohmann P."/>
            <person name="Otten P."/>
            <person name="Akdesir E."/>
            <person name="Gaschen V."/>
            <person name="Aguilar-Bultet L."/>
            <person name="Wahli T."/>
            <person name="Sattler U."/>
            <person name="Stoffel M.H."/>
        </authorList>
    </citation>
    <scope>NUCLEOTIDE SEQUENCE [LARGE SCALE GENOMIC DNA]</scope>
    <source>
        <strain evidence="2">FO1_2015</strain>
    </source>
</reference>
<protein>
    <submittedName>
        <fullName evidence="2">C-type lectin protein</fullName>
    </submittedName>
</protein>
<dbReference type="KEGG" id="vg:32878266"/>
<dbReference type="GO" id="GO:0030246">
    <property type="term" value="F:carbohydrate binding"/>
    <property type="evidence" value="ECO:0007669"/>
    <property type="project" value="UniProtKB-KW"/>
</dbReference>
<organism evidence="2">
    <name type="scientific">Ranid herpesvirus 3</name>
    <dbReference type="NCBI Taxonomy" id="1987509"/>
    <lineage>
        <taxon>Viruses</taxon>
        <taxon>Duplodnaviria</taxon>
        <taxon>Heunggongvirae</taxon>
        <taxon>Peploviricota</taxon>
        <taxon>Herviviricetes</taxon>
        <taxon>Herpesvirales</taxon>
        <taxon>Alloherpesviridae</taxon>
        <taxon>Batravirus</taxon>
        <taxon>Batravirus ranidallo3</taxon>
    </lineage>
</organism>
<dbReference type="EMBL" id="KX832224">
    <property type="protein sequence ID" value="ARR28932.1"/>
    <property type="molecule type" value="Genomic_DNA"/>
</dbReference>